<keyword evidence="5 8" id="KW-0648">Protein biosynthesis</keyword>
<dbReference type="NCBIfam" id="TIGR00132">
    <property type="entry name" value="gatA"/>
    <property type="match status" value="1"/>
</dbReference>
<protein>
    <recommendedName>
        <fullName evidence="8">Glutamyl-tRNA(Gln) amidotransferase subunit A</fullName>
        <shortName evidence="8">Glu-ADT subunit A</shortName>
        <ecNumber evidence="8">6.3.5.7</ecNumber>
    </recommendedName>
</protein>
<dbReference type="Gene3D" id="3.90.1300.10">
    <property type="entry name" value="Amidase signature (AS) domain"/>
    <property type="match status" value="1"/>
</dbReference>
<evidence type="ECO:0000256" key="2">
    <source>
        <dbReference type="ARBA" id="ARBA00022598"/>
    </source>
</evidence>
<dbReference type="PANTHER" id="PTHR11895">
    <property type="entry name" value="TRANSAMIDASE"/>
    <property type="match status" value="1"/>
</dbReference>
<keyword evidence="11" id="KW-1185">Reference proteome</keyword>
<dbReference type="Pfam" id="PF01425">
    <property type="entry name" value="Amidase"/>
    <property type="match status" value="1"/>
</dbReference>
<evidence type="ECO:0000256" key="5">
    <source>
        <dbReference type="ARBA" id="ARBA00022917"/>
    </source>
</evidence>
<dbReference type="EMBL" id="JAGFBM010000003">
    <property type="protein sequence ID" value="MBO3084858.1"/>
    <property type="molecule type" value="Genomic_DNA"/>
</dbReference>
<proteinExistence type="inferred from homology"/>
<gene>
    <name evidence="8 10" type="primary">gatA</name>
    <name evidence="10" type="ORF">J4035_09415</name>
</gene>
<evidence type="ECO:0000256" key="1">
    <source>
        <dbReference type="ARBA" id="ARBA00008069"/>
    </source>
</evidence>
<dbReference type="PROSITE" id="PS00571">
    <property type="entry name" value="AMIDASES"/>
    <property type="match status" value="1"/>
</dbReference>
<dbReference type="InterPro" id="IPR004412">
    <property type="entry name" value="GatA"/>
</dbReference>
<sequence>MSPESTDLTRLSAAALARKLAAKEVSSVEVTQAHLDRIAAVEPAVHAFLQVSDTAALAVAADVDARRAAGEELHALAGVPIAVKDIVVTQGLETTAGSKILEGWIPPYDATIVERIKAAGLPILGKTNMDEFAMGSSTEHSAYGNTHNPWDLDRIPGGSGGGSAAAVAAYEAPLAIGTDTGGSIRQPAAVTGTVGVKPTYGGVSRYGLIALASSLDQAGPVTRTVLDSALLHELIGGHDPRDSTSIDEPLPALVAAAQQGANADLSGVRVGVIRELQGEGYQPGVLARFEESLELLRGAGAQIVEVSCPHFTYAFAAYYLILPAEASSNLAKFDGMRFGLRVVPEDNPTAERVMAATRGQGFGDEVKRRVILGTYALSAGYYDAYYGSAQKVRTLIQRDFTAAFEAADVLVSPTAPTTAFKLGEKLDDPLAMYLNDVATIPANLAGVPGLSLPSGLSDDGLPVGFQVLAPAKADDRLYRVGAALEALLENEWGGPLLARAPELATALEAQK</sequence>
<comment type="caution">
    <text evidence="10">The sequence shown here is derived from an EMBL/GenBank/DDBJ whole genome shotgun (WGS) entry which is preliminary data.</text>
</comment>
<dbReference type="HAMAP" id="MF_00120">
    <property type="entry name" value="GatA"/>
    <property type="match status" value="1"/>
</dbReference>
<dbReference type="Proteomes" id="UP000678317">
    <property type="component" value="Unassembled WGS sequence"/>
</dbReference>
<dbReference type="PANTHER" id="PTHR11895:SF151">
    <property type="entry name" value="GLUTAMYL-TRNA(GLN) AMIDOTRANSFERASE SUBUNIT A"/>
    <property type="match status" value="1"/>
</dbReference>
<dbReference type="EC" id="6.3.5.7" evidence="8"/>
<evidence type="ECO:0000313" key="11">
    <source>
        <dbReference type="Proteomes" id="UP000678317"/>
    </source>
</evidence>
<comment type="catalytic activity">
    <reaction evidence="7 8">
        <text>L-glutamyl-tRNA(Gln) + L-glutamine + ATP + H2O = L-glutaminyl-tRNA(Gln) + L-glutamate + ADP + phosphate + H(+)</text>
        <dbReference type="Rhea" id="RHEA:17521"/>
        <dbReference type="Rhea" id="RHEA-COMP:9681"/>
        <dbReference type="Rhea" id="RHEA-COMP:9684"/>
        <dbReference type="ChEBI" id="CHEBI:15377"/>
        <dbReference type="ChEBI" id="CHEBI:15378"/>
        <dbReference type="ChEBI" id="CHEBI:29985"/>
        <dbReference type="ChEBI" id="CHEBI:30616"/>
        <dbReference type="ChEBI" id="CHEBI:43474"/>
        <dbReference type="ChEBI" id="CHEBI:58359"/>
        <dbReference type="ChEBI" id="CHEBI:78520"/>
        <dbReference type="ChEBI" id="CHEBI:78521"/>
        <dbReference type="ChEBI" id="CHEBI:456216"/>
        <dbReference type="EC" id="6.3.5.7"/>
    </reaction>
</comment>
<evidence type="ECO:0000313" key="10">
    <source>
        <dbReference type="EMBL" id="MBO3084858.1"/>
    </source>
</evidence>
<feature type="active site" description="Charge relay system" evidence="8">
    <location>
        <position position="159"/>
    </location>
</feature>
<dbReference type="InterPro" id="IPR023631">
    <property type="entry name" value="Amidase_dom"/>
</dbReference>
<evidence type="ECO:0000256" key="3">
    <source>
        <dbReference type="ARBA" id="ARBA00022741"/>
    </source>
</evidence>
<comment type="function">
    <text evidence="6 8">Allows the formation of correctly charged Gln-tRNA(Gln) through the transamidation of misacylated Glu-tRNA(Gln) in organisms which lack glutaminyl-tRNA synthetase. The reaction takes place in the presence of glutamine and ATP through an activated gamma-phospho-Glu-tRNA(Gln).</text>
</comment>
<feature type="domain" description="Amidase" evidence="9">
    <location>
        <begin position="29"/>
        <end position="477"/>
    </location>
</feature>
<evidence type="ECO:0000259" key="9">
    <source>
        <dbReference type="Pfam" id="PF01425"/>
    </source>
</evidence>
<organism evidence="10 11">
    <name type="scientific">Cellulomonas fengjieae</name>
    <dbReference type="NCBI Taxonomy" id="2819978"/>
    <lineage>
        <taxon>Bacteria</taxon>
        <taxon>Bacillati</taxon>
        <taxon>Actinomycetota</taxon>
        <taxon>Actinomycetes</taxon>
        <taxon>Micrococcales</taxon>
        <taxon>Cellulomonadaceae</taxon>
        <taxon>Cellulomonas</taxon>
    </lineage>
</organism>
<evidence type="ECO:0000256" key="8">
    <source>
        <dbReference type="HAMAP-Rule" id="MF_00120"/>
    </source>
</evidence>
<dbReference type="InterPro" id="IPR020556">
    <property type="entry name" value="Amidase_CS"/>
</dbReference>
<evidence type="ECO:0000256" key="4">
    <source>
        <dbReference type="ARBA" id="ARBA00022840"/>
    </source>
</evidence>
<dbReference type="InterPro" id="IPR036928">
    <property type="entry name" value="AS_sf"/>
</dbReference>
<accession>A0ABS3SGI4</accession>
<feature type="active site" description="Acyl-ester intermediate" evidence="8">
    <location>
        <position position="183"/>
    </location>
</feature>
<keyword evidence="2 8" id="KW-0436">Ligase</keyword>
<name>A0ABS3SGI4_9CELL</name>
<keyword evidence="4 8" id="KW-0067">ATP-binding</keyword>
<dbReference type="RefSeq" id="WP_208214638.1">
    <property type="nucleotide sequence ID" value="NZ_CP074404.1"/>
</dbReference>
<comment type="similarity">
    <text evidence="1 8">Belongs to the amidase family. GatA subfamily.</text>
</comment>
<comment type="subunit">
    <text evidence="8">Heterotrimer of A, B and C subunits.</text>
</comment>
<evidence type="ECO:0000256" key="7">
    <source>
        <dbReference type="ARBA" id="ARBA00047407"/>
    </source>
</evidence>
<dbReference type="GO" id="GO:0050567">
    <property type="term" value="F:glutaminyl-tRNA synthase (glutamine-hydrolyzing) activity"/>
    <property type="evidence" value="ECO:0007669"/>
    <property type="project" value="UniProtKB-EC"/>
</dbReference>
<evidence type="ECO:0000256" key="6">
    <source>
        <dbReference type="ARBA" id="ARBA00025295"/>
    </source>
</evidence>
<dbReference type="InterPro" id="IPR000120">
    <property type="entry name" value="Amidase"/>
</dbReference>
<dbReference type="SUPFAM" id="SSF75304">
    <property type="entry name" value="Amidase signature (AS) enzymes"/>
    <property type="match status" value="1"/>
</dbReference>
<reference evidence="10 11" key="1">
    <citation type="submission" date="2021-03" db="EMBL/GenBank/DDBJ databases">
        <title>novel species in genus Cellulomonas.</title>
        <authorList>
            <person name="Zhang G."/>
        </authorList>
    </citation>
    <scope>NUCLEOTIDE SEQUENCE [LARGE SCALE GENOMIC DNA]</scope>
    <source>
        <strain evidence="11">zg-ZUI188</strain>
    </source>
</reference>
<keyword evidence="3 8" id="KW-0547">Nucleotide-binding</keyword>
<feature type="active site" description="Charge relay system" evidence="8">
    <location>
        <position position="84"/>
    </location>
</feature>